<feature type="domain" description="DDHD" evidence="1">
    <location>
        <begin position="394"/>
        <end position="563"/>
    </location>
</feature>
<sequence>MGSVWVKSGVRYRVPCFSRPQFVFKLVNMIHIRNFSEHRWFRAVDVPLSKPKVYNYSQTTPATQFEMFSASDCERLEKAFQNNKETEVVETDGLVTVHLKKGYCCPTYWDGFHYEVRRTLWHEICQNKKLSVIDPGVESIVEKKYTTGNRKVRLLWPVNKSKRVAYSGKFSQHNDTTRLILHDSYAWIPYLSKRILVRGIPLDFEQPKTRPPYIPRPVEHIVFCIHGIGQLLSLQYAQMNYVRDINAFRRMILQVADKKANSSSAAIEGEPLDDLNEGDKPIDNYNVTGAKPIQVFPIMWRGLLDTEEELKAQQLFGAPNVAADAVLDFIMYTEPRHKLRIQEIAASEMNRVFKQFCDLNPDFAKNPKVSIIGHSLGSVIAYDLMNSGSKDLEPDFTVSNLFLIGSPLGVLKLVNKQFKVEMGRAKNLFNIMKLSDPVSSRLEPLISKLSLGFGPAAVPGDGTNLLQQFKSLTDDLAKNTEILASKASAVLQMIASKEKVEPPLLLPAGDSHLPELEKFNRHGRLDFRVNETIDISLFLGIVGHFMYLDNPDVVRFILDEILINDK</sequence>
<dbReference type="PANTHER" id="PTHR23509">
    <property type="entry name" value="PA-PL1 PHOSPHOLIPASE FAMILY"/>
    <property type="match status" value="1"/>
</dbReference>
<evidence type="ECO:0000313" key="3">
    <source>
        <dbReference type="Proteomes" id="UP001362899"/>
    </source>
</evidence>
<dbReference type="AlphaFoldDB" id="A0AAV5RDR0"/>
<keyword evidence="2" id="KW-0378">Hydrolase</keyword>
<dbReference type="InterPro" id="IPR057826">
    <property type="entry name" value="WWE_C20G8.02"/>
</dbReference>
<keyword evidence="3" id="KW-1185">Reference proteome</keyword>
<evidence type="ECO:0000313" key="2">
    <source>
        <dbReference type="EMBL" id="GMM49242.1"/>
    </source>
</evidence>
<protein>
    <submittedName>
        <fullName evidence="2">Carboxylic ester hydrolase</fullName>
    </submittedName>
</protein>
<dbReference type="SUPFAM" id="SSF53474">
    <property type="entry name" value="alpha/beta-Hydrolases"/>
    <property type="match status" value="1"/>
</dbReference>
<dbReference type="InterPro" id="IPR058055">
    <property type="entry name" value="PA-PLA1"/>
</dbReference>
<reference evidence="2 3" key="1">
    <citation type="journal article" date="2023" name="Elife">
        <title>Identification of key yeast species and microbe-microbe interactions impacting larval growth of Drosophila in the wild.</title>
        <authorList>
            <person name="Mure A."/>
            <person name="Sugiura Y."/>
            <person name="Maeda R."/>
            <person name="Honda K."/>
            <person name="Sakurai N."/>
            <person name="Takahashi Y."/>
            <person name="Watada M."/>
            <person name="Katoh T."/>
            <person name="Gotoh A."/>
            <person name="Gotoh Y."/>
            <person name="Taniguchi I."/>
            <person name="Nakamura K."/>
            <person name="Hayashi T."/>
            <person name="Katayama T."/>
            <person name="Uemura T."/>
            <person name="Hattori Y."/>
        </authorList>
    </citation>
    <scope>NUCLEOTIDE SEQUENCE [LARGE SCALE GENOMIC DNA]</scope>
    <source>
        <strain evidence="2 3">SB-73</strain>
    </source>
</reference>
<gene>
    <name evidence="2" type="ORF">DASB73_002000</name>
</gene>
<proteinExistence type="predicted"/>
<evidence type="ECO:0000259" key="1">
    <source>
        <dbReference type="PROSITE" id="PS51043"/>
    </source>
</evidence>
<dbReference type="Proteomes" id="UP001362899">
    <property type="component" value="Unassembled WGS sequence"/>
</dbReference>
<dbReference type="PANTHER" id="PTHR23509:SF10">
    <property type="entry name" value="LD21067P"/>
    <property type="match status" value="1"/>
</dbReference>
<dbReference type="EMBL" id="BTGC01000001">
    <property type="protein sequence ID" value="GMM49242.1"/>
    <property type="molecule type" value="Genomic_DNA"/>
</dbReference>
<dbReference type="InterPro" id="IPR004177">
    <property type="entry name" value="DDHD_dom"/>
</dbReference>
<dbReference type="PROSITE" id="PS51043">
    <property type="entry name" value="DDHD"/>
    <property type="match status" value="1"/>
</dbReference>
<comment type="caution">
    <text evidence="2">The sequence shown here is derived from an EMBL/GenBank/DDBJ whole genome shotgun (WGS) entry which is preliminary data.</text>
</comment>
<dbReference type="GO" id="GO:0005737">
    <property type="term" value="C:cytoplasm"/>
    <property type="evidence" value="ECO:0007669"/>
    <property type="project" value="TreeGrafter"/>
</dbReference>
<name>A0AAV5RDR0_STABA</name>
<dbReference type="GO" id="GO:0004620">
    <property type="term" value="F:phospholipase activity"/>
    <property type="evidence" value="ECO:0007669"/>
    <property type="project" value="TreeGrafter"/>
</dbReference>
<organism evidence="2 3">
    <name type="scientific">Starmerella bacillaris</name>
    <name type="common">Yeast</name>
    <name type="synonym">Candida zemplinina</name>
    <dbReference type="NCBI Taxonomy" id="1247836"/>
    <lineage>
        <taxon>Eukaryota</taxon>
        <taxon>Fungi</taxon>
        <taxon>Dikarya</taxon>
        <taxon>Ascomycota</taxon>
        <taxon>Saccharomycotina</taxon>
        <taxon>Dipodascomycetes</taxon>
        <taxon>Dipodascales</taxon>
        <taxon>Trichomonascaceae</taxon>
        <taxon>Starmerella</taxon>
    </lineage>
</organism>
<dbReference type="SMART" id="SM01127">
    <property type="entry name" value="DDHD"/>
    <property type="match status" value="1"/>
</dbReference>
<dbReference type="Pfam" id="PF02862">
    <property type="entry name" value="DDHD"/>
    <property type="match status" value="1"/>
</dbReference>
<dbReference type="GO" id="GO:0046872">
    <property type="term" value="F:metal ion binding"/>
    <property type="evidence" value="ECO:0007669"/>
    <property type="project" value="InterPro"/>
</dbReference>
<accession>A0AAV5RDR0</accession>
<dbReference type="InterPro" id="IPR029058">
    <property type="entry name" value="AB_hydrolase_fold"/>
</dbReference>
<dbReference type="Pfam" id="PF23463">
    <property type="entry name" value="WWE_2"/>
    <property type="match status" value="1"/>
</dbReference>